<feature type="chain" id="PRO_5046352498" evidence="4">
    <location>
        <begin position="30"/>
        <end position="442"/>
    </location>
</feature>
<dbReference type="PROSITE" id="PS51257">
    <property type="entry name" value="PROKAR_LIPOPROTEIN"/>
    <property type="match status" value="1"/>
</dbReference>
<dbReference type="PANTHER" id="PTHR30061:SF50">
    <property type="entry name" value="MALTOSE_MALTODEXTRIN-BINDING PERIPLASMIC PROTEIN"/>
    <property type="match status" value="1"/>
</dbReference>
<sequence>MQRTVKAATVAMAASALVLTACSGGTNSAGDPLPTTAECPEGVTTLKVLTSEFGFPKAGQIEDFAKVEQCIEFAVERVPFAQLAEKISVAASSNNQPDIIGFDGPWTQNFAAQGLLAPLDEYLPQGWKDDVVPATLTEQSYKDRLYGMGIQQDSLALYYNKDMTDAAGIKVPTNLDEAWTWEEARNAMAKCQQGPTGNPTVWGWAPNRYSPGNAYRDLLFLRSAGDPTANKDSSAYKTFYAISSDGKSASGWLNTPEAVEGAKFFQSLFTGPHAVASQTAIPNSLIDKRSCFDIEVVGMIDILNKAKVDFKWGIAPLPYLKTPIAHTGSITMGIPAKSKNKEAAGKTIVKMSTGDQLKLYSTKTFAQPALKSTAASVPALNEFPYKLFTDQIQKIGVPRPPSPHYVQYEQYVVEALKDIATGADPRGALDKAVSRIDPILSR</sequence>
<gene>
    <name evidence="5" type="ORF">J2X98_002271</name>
</gene>
<protein>
    <submittedName>
        <fullName evidence="5">ABC-type glycerol-3-phosphate transport system substrate-binding protein</fullName>
    </submittedName>
</protein>
<evidence type="ECO:0000256" key="1">
    <source>
        <dbReference type="ARBA" id="ARBA00008520"/>
    </source>
</evidence>
<evidence type="ECO:0000313" key="5">
    <source>
        <dbReference type="EMBL" id="MDP9888678.1"/>
    </source>
</evidence>
<accession>A0ABT9RTV4</accession>
<dbReference type="SUPFAM" id="SSF53850">
    <property type="entry name" value="Periplasmic binding protein-like II"/>
    <property type="match status" value="1"/>
</dbReference>
<dbReference type="PANTHER" id="PTHR30061">
    <property type="entry name" value="MALTOSE-BINDING PERIPLASMIC PROTEIN"/>
    <property type="match status" value="1"/>
</dbReference>
<feature type="signal peptide" evidence="4">
    <location>
        <begin position="1"/>
        <end position="29"/>
    </location>
</feature>
<reference evidence="5 6" key="1">
    <citation type="submission" date="2023-07" db="EMBL/GenBank/DDBJ databases">
        <title>Sorghum-associated microbial communities from plants grown in Nebraska, USA.</title>
        <authorList>
            <person name="Schachtman D."/>
        </authorList>
    </citation>
    <scope>NUCLEOTIDE SEQUENCE [LARGE SCALE GENOMIC DNA]</scope>
    <source>
        <strain evidence="5 6">CC222</strain>
    </source>
</reference>
<keyword evidence="6" id="KW-1185">Reference proteome</keyword>
<proteinExistence type="inferred from homology"/>
<evidence type="ECO:0000256" key="4">
    <source>
        <dbReference type="SAM" id="SignalP"/>
    </source>
</evidence>
<organism evidence="5 6">
    <name type="scientific">Pseudarthrobacter enclensis</name>
    <dbReference type="NCBI Taxonomy" id="993070"/>
    <lineage>
        <taxon>Bacteria</taxon>
        <taxon>Bacillati</taxon>
        <taxon>Actinomycetota</taxon>
        <taxon>Actinomycetes</taxon>
        <taxon>Micrococcales</taxon>
        <taxon>Micrococcaceae</taxon>
        <taxon>Pseudarthrobacter</taxon>
    </lineage>
</organism>
<name>A0ABT9RTV4_9MICC</name>
<evidence type="ECO:0000256" key="3">
    <source>
        <dbReference type="ARBA" id="ARBA00022729"/>
    </source>
</evidence>
<dbReference type="Proteomes" id="UP001226577">
    <property type="component" value="Unassembled WGS sequence"/>
</dbReference>
<comment type="caution">
    <text evidence="5">The sequence shown here is derived from an EMBL/GenBank/DDBJ whole genome shotgun (WGS) entry which is preliminary data.</text>
</comment>
<dbReference type="InterPro" id="IPR006059">
    <property type="entry name" value="SBP"/>
</dbReference>
<dbReference type="EMBL" id="JAUSRE010000010">
    <property type="protein sequence ID" value="MDP9888678.1"/>
    <property type="molecule type" value="Genomic_DNA"/>
</dbReference>
<keyword evidence="3 4" id="KW-0732">Signal</keyword>
<evidence type="ECO:0000256" key="2">
    <source>
        <dbReference type="ARBA" id="ARBA00022448"/>
    </source>
</evidence>
<comment type="similarity">
    <text evidence="1">Belongs to the bacterial solute-binding protein 1 family.</text>
</comment>
<dbReference type="CDD" id="cd13585">
    <property type="entry name" value="PBP2_TMBP_like"/>
    <property type="match status" value="1"/>
</dbReference>
<keyword evidence="2" id="KW-0813">Transport</keyword>
<evidence type="ECO:0000313" key="6">
    <source>
        <dbReference type="Proteomes" id="UP001226577"/>
    </source>
</evidence>
<dbReference type="Gene3D" id="3.40.190.10">
    <property type="entry name" value="Periplasmic binding protein-like II"/>
    <property type="match status" value="1"/>
</dbReference>
<dbReference type="Pfam" id="PF01547">
    <property type="entry name" value="SBP_bac_1"/>
    <property type="match status" value="1"/>
</dbReference>
<dbReference type="RefSeq" id="WP_307307978.1">
    <property type="nucleotide sequence ID" value="NZ_JAUSRE010000010.1"/>
</dbReference>